<dbReference type="InterPro" id="IPR047777">
    <property type="entry name" value="LapA-like_RM"/>
</dbReference>
<feature type="region of interest" description="Disordered" evidence="1">
    <location>
        <begin position="92"/>
        <end position="120"/>
    </location>
</feature>
<feature type="domain" description="LapA adhesin" evidence="2">
    <location>
        <begin position="170"/>
        <end position="267"/>
    </location>
</feature>
<dbReference type="RefSeq" id="WP_131187561.1">
    <property type="nucleotide sequence ID" value="NZ_QJUP01000018.1"/>
</dbReference>
<evidence type="ECO:0000313" key="4">
    <source>
        <dbReference type="Proteomes" id="UP000292639"/>
    </source>
</evidence>
<dbReference type="Pfam" id="PF20579">
    <property type="entry name" value="LapA"/>
    <property type="match status" value="8"/>
</dbReference>
<evidence type="ECO:0000259" key="2">
    <source>
        <dbReference type="Pfam" id="PF20579"/>
    </source>
</evidence>
<feature type="domain" description="LapA adhesin" evidence="2">
    <location>
        <begin position="368"/>
        <end position="466"/>
    </location>
</feature>
<dbReference type="SUPFAM" id="SSF141072">
    <property type="entry name" value="CalX-like"/>
    <property type="match status" value="3"/>
</dbReference>
<dbReference type="InterPro" id="IPR038081">
    <property type="entry name" value="CalX-like_sf"/>
</dbReference>
<proteinExistence type="predicted"/>
<feature type="domain" description="LapA adhesin" evidence="2">
    <location>
        <begin position="572"/>
        <end position="670"/>
    </location>
</feature>
<evidence type="ECO:0000256" key="1">
    <source>
        <dbReference type="SAM" id="MobiDB-lite"/>
    </source>
</evidence>
<comment type="caution">
    <text evidence="3">The sequence shown here is derived from an EMBL/GenBank/DDBJ whole genome shotgun (WGS) entry which is preliminary data.</text>
</comment>
<organism evidence="3 4">
    <name type="scientific">Stutzerimonas kirkiae</name>
    <dbReference type="NCBI Taxonomy" id="2211392"/>
    <lineage>
        <taxon>Bacteria</taxon>
        <taxon>Pseudomonadati</taxon>
        <taxon>Pseudomonadota</taxon>
        <taxon>Gammaproteobacteria</taxon>
        <taxon>Pseudomonadales</taxon>
        <taxon>Pseudomonadaceae</taxon>
        <taxon>Stutzerimonas</taxon>
    </lineage>
</organism>
<feature type="domain" description="LapA adhesin" evidence="2">
    <location>
        <begin position="269"/>
        <end position="366"/>
    </location>
</feature>
<dbReference type="InterPro" id="IPR046779">
    <property type="entry name" value="LapA_adhesin_dom"/>
</dbReference>
<feature type="domain" description="LapA adhesin" evidence="2">
    <location>
        <begin position="776"/>
        <end position="874"/>
    </location>
</feature>
<feature type="domain" description="LapA adhesin" evidence="2">
    <location>
        <begin position="468"/>
        <end position="570"/>
    </location>
</feature>
<dbReference type="Proteomes" id="UP000292639">
    <property type="component" value="Unassembled WGS sequence"/>
</dbReference>
<feature type="domain" description="LapA adhesin" evidence="2">
    <location>
        <begin position="876"/>
        <end position="978"/>
    </location>
</feature>
<feature type="compositionally biased region" description="Low complexity" evidence="1">
    <location>
        <begin position="104"/>
        <end position="115"/>
    </location>
</feature>
<evidence type="ECO:0000313" key="3">
    <source>
        <dbReference type="EMBL" id="TBU94604.1"/>
    </source>
</evidence>
<gene>
    <name evidence="3" type="ORF">DNJ96_13325</name>
</gene>
<reference evidence="3 4" key="1">
    <citation type="submission" date="2018-06" db="EMBL/GenBank/DDBJ databases">
        <title>Three novel Pseudomonas species isolated from symptomatic oak.</title>
        <authorList>
            <person name="Bueno-Gonzalez V."/>
            <person name="Brady C."/>
        </authorList>
    </citation>
    <scope>NUCLEOTIDE SEQUENCE [LARGE SCALE GENOMIC DNA]</scope>
    <source>
        <strain evidence="3 4">P17C</strain>
    </source>
</reference>
<protein>
    <recommendedName>
        <fullName evidence="2">LapA adhesin domain-containing protein</fullName>
    </recommendedName>
</protein>
<keyword evidence="4" id="KW-1185">Reference proteome</keyword>
<accession>A0A4Q9R3P7</accession>
<dbReference type="NCBIfam" id="NF033682">
    <property type="entry name" value="retention_LapA"/>
    <property type="match status" value="1"/>
</dbReference>
<feature type="domain" description="LapA adhesin" evidence="2">
    <location>
        <begin position="672"/>
        <end position="774"/>
    </location>
</feature>
<dbReference type="AlphaFoldDB" id="A0A4Q9R3P7"/>
<name>A0A4Q9R3P7_9GAMM</name>
<dbReference type="EMBL" id="QJUP01000018">
    <property type="protein sequence ID" value="TBU94604.1"/>
    <property type="molecule type" value="Genomic_DNA"/>
</dbReference>
<sequence>MAIIGVVKGVVGQVFAVAADGARRLLVEGDRVFTGEEVLTGASGAITIELPDGRTLDVGRESRWGEVAGLSEDRPASGPGDDIEALQQAIADGADPTDPTSGLEATAAGAAAAGEAGEGGGSHTAVVLDLTGERVVADPGYPTEGISVEFNNSRETLGEPESGSSSFAAILTLTAPQQIVEGEPITYTLTVNSPVVGSPLVVTLTNGVVITIPVGATSGTGSIPSSRPDDSYRQADDVLTVGIGGTTGGNYSSLNTSSTTTTTVVDDSDETTVSLTATPSVNENGTVTYTASLTNPAQGDVTVTLSNGQTITIPDGATSGSVDYVAGNDIYNGAPDLSVAITDATGGNFETLVVDPSPANTVVDDTVDTTTLTLGDVTVDEGSGTATISATLSNPTDRDFTVTLDNGATITFTAGSSTAVSTPFSVQGDDVYVDGESYVVSVSDAGAHNFEGLDSSDTATVTINDTIDTTTVAVSTTDVTEDDAGVTFKFQLSNPPQAGTPATLSVDVGGTAYTVVVDASGYGELFIATQDSDVYVDPSSLTATVAAIDGGNFEATDVTGATATAQISDTIDTTTLTLGDVTVDEGSGTATISATLSNPTDRDFTVTLDNGATITFTAGSSTAVSTPFSVQGDDVYVDGESYVVSVSDAGAHNFESLDSSDTATVTINDTIDTTTVAVSTTDVTEDDAGVTFKFQLSNPPQAGTPATLSVDVGGTAYTVVVDASGYGELFIATQDSDVYVDPSSLTATVTAIDGGNFEATDVAGATATAQISDTIDTTTLTLGDVTVDEGSGTATISATLSNPTDRDFTVTLDNGATITFTAGSSTAVSTPFSVQGDDVYVDGESYVVSVSDAGAHNFESLDSSDTATVTINDTIDTTAVVVSTTDVTEDDAGVTFKFQLSNPPQAGTPATLSVDVGGTAYTVVVDASGYGELFIATQDSDVYVDPSSLTATVTAIDGGNFEATDVTGATATAQISDTIDSVTVKLTATASTSEDGGSITYTASLVDANNNPVTTNNAISVTL</sequence>
<feature type="non-terminal residue" evidence="3">
    <location>
        <position position="1023"/>
    </location>
</feature>